<evidence type="ECO:0000256" key="2">
    <source>
        <dbReference type="ARBA" id="ARBA00022801"/>
    </source>
</evidence>
<evidence type="ECO:0000256" key="4">
    <source>
        <dbReference type="ARBA" id="ARBA00023239"/>
    </source>
</evidence>
<proteinExistence type="predicted"/>
<dbReference type="GO" id="GO:0046872">
    <property type="term" value="F:metal ion binding"/>
    <property type="evidence" value="ECO:0007669"/>
    <property type="project" value="UniProtKB-KW"/>
</dbReference>
<evidence type="ECO:0000313" key="6">
    <source>
        <dbReference type="EMBL" id="CAD7655995.1"/>
    </source>
</evidence>
<keyword evidence="2" id="KW-0378">Hydrolase</keyword>
<dbReference type="GO" id="GO:0016798">
    <property type="term" value="F:hydrolase activity, acting on glycosyl bonds"/>
    <property type="evidence" value="ECO:0007669"/>
    <property type="project" value="UniProtKB-KW"/>
</dbReference>
<dbReference type="Gene3D" id="3.40.1790.10">
    <property type="entry name" value="Indigoidine synthase domain"/>
    <property type="match status" value="1"/>
</dbReference>
<dbReference type="PANTHER" id="PTHR42909:SF1">
    <property type="entry name" value="CARBOHYDRATE KINASE PFKB DOMAIN-CONTAINING PROTEIN"/>
    <property type="match status" value="1"/>
</dbReference>
<gene>
    <name evidence="6" type="ORF">ONB1V03_LOCUS12635</name>
</gene>
<evidence type="ECO:0000313" key="7">
    <source>
        <dbReference type="Proteomes" id="UP000728032"/>
    </source>
</evidence>
<keyword evidence="7" id="KW-1185">Reference proteome</keyword>
<evidence type="ECO:0008006" key="8">
    <source>
        <dbReference type="Google" id="ProtNLM"/>
    </source>
</evidence>
<dbReference type="GO" id="GO:0005737">
    <property type="term" value="C:cytoplasm"/>
    <property type="evidence" value="ECO:0007669"/>
    <property type="project" value="TreeGrafter"/>
</dbReference>
<dbReference type="Pfam" id="PF04227">
    <property type="entry name" value="Indigoidine_A"/>
    <property type="match status" value="1"/>
</dbReference>
<evidence type="ECO:0000256" key="5">
    <source>
        <dbReference type="ARBA" id="ARBA00023295"/>
    </source>
</evidence>
<evidence type="ECO:0000256" key="3">
    <source>
        <dbReference type="ARBA" id="ARBA00023211"/>
    </source>
</evidence>
<name>A0A7R9MBE6_9ACAR</name>
<dbReference type="OrthoDB" id="198885at2759"/>
<dbReference type="InterPro" id="IPR007342">
    <property type="entry name" value="PsuG"/>
</dbReference>
<accession>A0A7R9MBE6</accession>
<organism evidence="6">
    <name type="scientific">Oppiella nova</name>
    <dbReference type="NCBI Taxonomy" id="334625"/>
    <lineage>
        <taxon>Eukaryota</taxon>
        <taxon>Metazoa</taxon>
        <taxon>Ecdysozoa</taxon>
        <taxon>Arthropoda</taxon>
        <taxon>Chelicerata</taxon>
        <taxon>Arachnida</taxon>
        <taxon>Acari</taxon>
        <taxon>Acariformes</taxon>
        <taxon>Sarcoptiformes</taxon>
        <taxon>Oribatida</taxon>
        <taxon>Brachypylina</taxon>
        <taxon>Oppioidea</taxon>
        <taxon>Oppiidae</taxon>
        <taxon>Oppiella</taxon>
    </lineage>
</organism>
<dbReference type="InterPro" id="IPR022830">
    <property type="entry name" value="Indigdn_synthA-like"/>
</dbReference>
<dbReference type="EMBL" id="CAJPVJ010010381">
    <property type="protein sequence ID" value="CAG2173182.1"/>
    <property type="molecule type" value="Genomic_DNA"/>
</dbReference>
<reference evidence="6" key="1">
    <citation type="submission" date="2020-11" db="EMBL/GenBank/DDBJ databases">
        <authorList>
            <person name="Tran Van P."/>
        </authorList>
    </citation>
    <scope>NUCLEOTIDE SEQUENCE</scope>
</reference>
<dbReference type="PANTHER" id="PTHR42909">
    <property type="entry name" value="ZGC:136858"/>
    <property type="match status" value="1"/>
</dbReference>
<evidence type="ECO:0000256" key="1">
    <source>
        <dbReference type="ARBA" id="ARBA00022723"/>
    </source>
</evidence>
<keyword evidence="3" id="KW-0464">Manganese</keyword>
<sequence length="257" mass="27739">MVSQLSSQQTQDIYSHLEYNLLDILHLKESIIKMSDEIKSAIVDYKPIVALESTIITHGMPFPINFQTAQNVEKIVRNRGAIPATIAVIEGQICVGLNKQQLLLLSQESGSGRLTKISRCDLPVVMSTGGTGGTTVSATSLIANRCGIDVFTTGGIGGVHRDVQHTMDISADLTELGRTPVTVICSGVKSILDIPKTLQYLETQGVCVVVFDGHQHSPQSVEFPAFFSRKSGSQVAYNATTAEEVSRLILARNELGL</sequence>
<dbReference type="AlphaFoldDB" id="A0A7R9MBE6"/>
<dbReference type="EMBL" id="OC925206">
    <property type="protein sequence ID" value="CAD7655995.1"/>
    <property type="molecule type" value="Genomic_DNA"/>
</dbReference>
<protein>
    <recommendedName>
        <fullName evidence="8">Pseudouridine-5'-phosphate glycosidase</fullName>
    </recommendedName>
</protein>
<dbReference type="Proteomes" id="UP000728032">
    <property type="component" value="Unassembled WGS sequence"/>
</dbReference>
<keyword evidence="1" id="KW-0479">Metal-binding</keyword>
<feature type="non-terminal residue" evidence="6">
    <location>
        <position position="257"/>
    </location>
</feature>
<keyword evidence="4" id="KW-0456">Lyase</keyword>
<dbReference type="GO" id="GO:0004730">
    <property type="term" value="F:pseudouridylate synthase activity"/>
    <property type="evidence" value="ECO:0007669"/>
    <property type="project" value="InterPro"/>
</dbReference>
<keyword evidence="5" id="KW-0326">Glycosidase</keyword>
<dbReference type="SUPFAM" id="SSF110581">
    <property type="entry name" value="Indigoidine synthase A-like"/>
    <property type="match status" value="1"/>
</dbReference>